<name>A0A1G6S8F9_9ACTN</name>
<dbReference type="Proteomes" id="UP000198546">
    <property type="component" value="Chromosome i"/>
</dbReference>
<dbReference type="Gene3D" id="1.25.40.380">
    <property type="entry name" value="Protein of unknown function DUF1810"/>
    <property type="match status" value="1"/>
</dbReference>
<dbReference type="AlphaFoldDB" id="A0A1G6S8F9"/>
<dbReference type="Pfam" id="PF08837">
    <property type="entry name" value="DUF1810"/>
    <property type="match status" value="1"/>
</dbReference>
<dbReference type="RefSeq" id="WP_231946443.1">
    <property type="nucleotide sequence ID" value="NZ_LT629688.1"/>
</dbReference>
<dbReference type="SUPFAM" id="SSF140736">
    <property type="entry name" value="Rv1873-like"/>
    <property type="match status" value="1"/>
</dbReference>
<gene>
    <name evidence="1" type="ORF">SAMN04489747_0251</name>
</gene>
<dbReference type="EMBL" id="LT629688">
    <property type="protein sequence ID" value="SDD13013.1"/>
    <property type="molecule type" value="Genomic_DNA"/>
</dbReference>
<dbReference type="InterPro" id="IPR014937">
    <property type="entry name" value="DUF1810"/>
</dbReference>
<accession>A0A1G6S8F9</accession>
<keyword evidence="2" id="KW-1185">Reference proteome</keyword>
<proteinExistence type="predicted"/>
<dbReference type="InterPro" id="IPR036287">
    <property type="entry name" value="Rv1873-like_sf"/>
</dbReference>
<evidence type="ECO:0000313" key="1">
    <source>
        <dbReference type="EMBL" id="SDD13013.1"/>
    </source>
</evidence>
<reference evidence="1 2" key="1">
    <citation type="submission" date="2016-10" db="EMBL/GenBank/DDBJ databases">
        <authorList>
            <person name="de Groot N.N."/>
        </authorList>
    </citation>
    <scope>NUCLEOTIDE SEQUENCE [LARGE SCALE GENOMIC DNA]</scope>
    <source>
        <strain evidence="1 2">MON 2.2</strain>
    </source>
</reference>
<dbReference type="PIRSF" id="PIRSF008546">
    <property type="entry name" value="UCP008546"/>
    <property type="match status" value="1"/>
</dbReference>
<sequence length="142" mass="15788">MTDHQLDRFLQAQEAGGTYDQALRELRRGRKTSHWMWFVFPQLTGLGRSATAQHYALASLDEARAYLDHPVLGARLRECCQALLALDGDDPAAVLGGVDALKLRSSVTLFSRAAEDEPLFTEVLDRFYAGAPDPLTVELLDR</sequence>
<evidence type="ECO:0000313" key="2">
    <source>
        <dbReference type="Proteomes" id="UP000198546"/>
    </source>
</evidence>
<protein>
    <submittedName>
        <fullName evidence="1">Uncharacterized protein, DUF1810 family</fullName>
    </submittedName>
</protein>
<organism evidence="1 2">
    <name type="scientific">Auraticoccus monumenti</name>
    <dbReference type="NCBI Taxonomy" id="675864"/>
    <lineage>
        <taxon>Bacteria</taxon>
        <taxon>Bacillati</taxon>
        <taxon>Actinomycetota</taxon>
        <taxon>Actinomycetes</taxon>
        <taxon>Propionibacteriales</taxon>
        <taxon>Propionibacteriaceae</taxon>
        <taxon>Auraticoccus</taxon>
    </lineage>
</organism>